<dbReference type="RefSeq" id="WP_007703882.1">
    <property type="nucleotide sequence ID" value="NZ_AOIQ01000021.1"/>
</dbReference>
<accession>M0BDD3</accession>
<evidence type="ECO:0000256" key="1">
    <source>
        <dbReference type="SAM" id="MobiDB-lite"/>
    </source>
</evidence>
<dbReference type="EMBL" id="AOIQ01000021">
    <property type="protein sequence ID" value="ELZ08487.1"/>
    <property type="molecule type" value="Genomic_DNA"/>
</dbReference>
<reference evidence="2 3" key="1">
    <citation type="journal article" date="2014" name="PLoS Genet.">
        <title>Phylogenetically driven sequencing of extremely halophilic archaea reveals strategies for static and dynamic osmo-response.</title>
        <authorList>
            <person name="Becker E.A."/>
            <person name="Seitzer P.M."/>
            <person name="Tritt A."/>
            <person name="Larsen D."/>
            <person name="Krusor M."/>
            <person name="Yao A.I."/>
            <person name="Wu D."/>
            <person name="Madern D."/>
            <person name="Eisen J.A."/>
            <person name="Darling A.E."/>
            <person name="Facciotti M.T."/>
        </authorList>
    </citation>
    <scope>NUCLEOTIDE SEQUENCE [LARGE SCALE GENOMIC DNA]</scope>
    <source>
        <strain evidence="2 3">JCM 14624</strain>
    </source>
</reference>
<organism evidence="2 3">
    <name type="scientific">Halovivax asiaticus JCM 14624</name>
    <dbReference type="NCBI Taxonomy" id="1227490"/>
    <lineage>
        <taxon>Archaea</taxon>
        <taxon>Methanobacteriati</taxon>
        <taxon>Methanobacteriota</taxon>
        <taxon>Stenosarchaea group</taxon>
        <taxon>Halobacteria</taxon>
        <taxon>Halobacteriales</taxon>
        <taxon>Natrialbaceae</taxon>
        <taxon>Halovivax</taxon>
    </lineage>
</organism>
<comment type="caution">
    <text evidence="2">The sequence shown here is derived from an EMBL/GenBank/DDBJ whole genome shotgun (WGS) entry which is preliminary data.</text>
</comment>
<evidence type="ECO:0000313" key="2">
    <source>
        <dbReference type="EMBL" id="ELZ08487.1"/>
    </source>
</evidence>
<protein>
    <submittedName>
        <fullName evidence="2">Uncharacterized protein</fullName>
    </submittedName>
</protein>
<evidence type="ECO:0000313" key="3">
    <source>
        <dbReference type="Proteomes" id="UP000011560"/>
    </source>
</evidence>
<feature type="region of interest" description="Disordered" evidence="1">
    <location>
        <begin position="28"/>
        <end position="54"/>
    </location>
</feature>
<name>M0BDD3_9EURY</name>
<keyword evidence="3" id="KW-1185">Reference proteome</keyword>
<dbReference type="STRING" id="1227490.C479_14148"/>
<dbReference type="Proteomes" id="UP000011560">
    <property type="component" value="Unassembled WGS sequence"/>
</dbReference>
<dbReference type="AlphaFoldDB" id="M0BDD3"/>
<proteinExistence type="predicted"/>
<gene>
    <name evidence="2" type="ORF">C479_14148</name>
</gene>
<sequence>MTGCSYCGRPGCGYDECPERLEDKLGVPSDYDPDCEGELKTDGGTSTDGVDRPTVGVDTLEYDGAETHTDSDGEVVTRHYYECPNCGFPISTWMDCPECLWYDSDTWVNTLAEEDRDV</sequence>
<dbReference type="OrthoDB" id="350156at2157"/>